<gene>
    <name evidence="1" type="ORF">V6N11_065479</name>
</gene>
<sequence length="224" mass="24745">MVTLLGKWNWTVLESCLSLKLKPLGQAIRGPRGNSANVFIVKSAYEIHFGNAFGASSKYYQVISQVSGSQRIRISLWVQRHFATGSRCHVCGANVSHVLQLCMNAVTLWPLLIKQERLLTIAIPDWIAKNLSQQEYFARRLQELSVQALAGAQAQVAVASTEISGLVIWVVPEEGWVKLNTDGARRGVDWLASPDLRADLESRASSSLIMQLNDLQCNSSLPLT</sequence>
<proteinExistence type="predicted"/>
<dbReference type="EMBL" id="JBBPBN010000059">
    <property type="protein sequence ID" value="KAK8987873.1"/>
    <property type="molecule type" value="Genomic_DNA"/>
</dbReference>
<accession>A0ABR2PHV5</accession>
<organism evidence="1 2">
    <name type="scientific">Hibiscus sabdariffa</name>
    <name type="common">roselle</name>
    <dbReference type="NCBI Taxonomy" id="183260"/>
    <lineage>
        <taxon>Eukaryota</taxon>
        <taxon>Viridiplantae</taxon>
        <taxon>Streptophyta</taxon>
        <taxon>Embryophyta</taxon>
        <taxon>Tracheophyta</taxon>
        <taxon>Spermatophyta</taxon>
        <taxon>Magnoliopsida</taxon>
        <taxon>eudicotyledons</taxon>
        <taxon>Gunneridae</taxon>
        <taxon>Pentapetalae</taxon>
        <taxon>rosids</taxon>
        <taxon>malvids</taxon>
        <taxon>Malvales</taxon>
        <taxon>Malvaceae</taxon>
        <taxon>Malvoideae</taxon>
        <taxon>Hibiscus</taxon>
    </lineage>
</organism>
<protein>
    <recommendedName>
        <fullName evidence="3">Reverse transcriptase zinc-binding domain-containing protein</fullName>
    </recommendedName>
</protein>
<evidence type="ECO:0008006" key="3">
    <source>
        <dbReference type="Google" id="ProtNLM"/>
    </source>
</evidence>
<comment type="caution">
    <text evidence="1">The sequence shown here is derived from an EMBL/GenBank/DDBJ whole genome shotgun (WGS) entry which is preliminary data.</text>
</comment>
<evidence type="ECO:0000313" key="2">
    <source>
        <dbReference type="Proteomes" id="UP001396334"/>
    </source>
</evidence>
<evidence type="ECO:0000313" key="1">
    <source>
        <dbReference type="EMBL" id="KAK8987873.1"/>
    </source>
</evidence>
<keyword evidence="2" id="KW-1185">Reference proteome</keyword>
<reference evidence="1 2" key="1">
    <citation type="journal article" date="2024" name="G3 (Bethesda)">
        <title>Genome assembly of Hibiscus sabdariffa L. provides insights into metabolisms of medicinal natural products.</title>
        <authorList>
            <person name="Kim T."/>
        </authorList>
    </citation>
    <scope>NUCLEOTIDE SEQUENCE [LARGE SCALE GENOMIC DNA]</scope>
    <source>
        <strain evidence="1">TK-2024</strain>
        <tissue evidence="1">Old leaves</tissue>
    </source>
</reference>
<name>A0ABR2PHV5_9ROSI</name>
<dbReference type="Proteomes" id="UP001396334">
    <property type="component" value="Unassembled WGS sequence"/>
</dbReference>